<organism evidence="3 4">
    <name type="scientific">Chlamydomonas incerta</name>
    <dbReference type="NCBI Taxonomy" id="51695"/>
    <lineage>
        <taxon>Eukaryota</taxon>
        <taxon>Viridiplantae</taxon>
        <taxon>Chlorophyta</taxon>
        <taxon>core chlorophytes</taxon>
        <taxon>Chlorophyceae</taxon>
        <taxon>CS clade</taxon>
        <taxon>Chlamydomonadales</taxon>
        <taxon>Chlamydomonadaceae</taxon>
        <taxon>Chlamydomonas</taxon>
    </lineage>
</organism>
<feature type="transmembrane region" description="Helical" evidence="2">
    <location>
        <begin position="540"/>
        <end position="557"/>
    </location>
</feature>
<dbReference type="Proteomes" id="UP000650467">
    <property type="component" value="Unassembled WGS sequence"/>
</dbReference>
<dbReference type="AlphaFoldDB" id="A0A835SAT3"/>
<dbReference type="EMBL" id="JAEHOC010000073">
    <property type="protein sequence ID" value="KAG2423862.1"/>
    <property type="molecule type" value="Genomic_DNA"/>
</dbReference>
<keyword evidence="2" id="KW-0472">Membrane</keyword>
<dbReference type="OrthoDB" id="535345at2759"/>
<feature type="region of interest" description="Disordered" evidence="1">
    <location>
        <begin position="493"/>
        <end position="515"/>
    </location>
</feature>
<feature type="transmembrane region" description="Helical" evidence="2">
    <location>
        <begin position="569"/>
        <end position="593"/>
    </location>
</feature>
<feature type="compositionally biased region" description="Basic and acidic residues" evidence="1">
    <location>
        <begin position="465"/>
        <end position="478"/>
    </location>
</feature>
<feature type="compositionally biased region" description="Basic and acidic residues" evidence="1">
    <location>
        <begin position="10"/>
        <end position="27"/>
    </location>
</feature>
<evidence type="ECO:0000256" key="1">
    <source>
        <dbReference type="SAM" id="MobiDB-lite"/>
    </source>
</evidence>
<proteinExistence type="predicted"/>
<protein>
    <submittedName>
        <fullName evidence="3">Uncharacterized protein</fullName>
    </submittedName>
</protein>
<feature type="transmembrane region" description="Helical" evidence="2">
    <location>
        <begin position="275"/>
        <end position="303"/>
    </location>
</feature>
<evidence type="ECO:0000313" key="3">
    <source>
        <dbReference type="EMBL" id="KAG2423862.1"/>
    </source>
</evidence>
<keyword evidence="4" id="KW-1185">Reference proteome</keyword>
<sequence>MGGSEPDVEEAGKEVAEAQKPQAKDVSTDAPPAPNAVAQQPATITEKRREMGAFKRFMTGPYFDIIPSQYEHVTTSRAHKARLQLKPTDPAALASEGEEPHDGCEGEEPHDAKLDAQLKALEQEDYLGRLKRIVTTKADTDGVYGLTYEELVPLPFDVPKWHAYVLDIALTVYLVAQATVVMFIAHESRLPALMLSCLYRWTFFRSEYVENQERAWKSGDAYTNTWLPLIKTCIILYPLVTLIVLVGMAVEYAIRKFMYFRLLSMRILVDWANIAFYNTAFFWYFVITWVLMNVWAIYGVAVYYNKYGNNGVDPVSFGTFIVVNLQTIQLLVQYIKLMSTESRLVALNQIFERAPVEAQRLLEFTYVVEEKQLKDECLLFALSCQRAFGKRMLNLFTCGLAAKDWHQQSTNIAFNIERLQGQAANWAEVERNIRQLREEAMEERASGRGPRPSGGGATGNSKSMRYSEKHGGKGDDGPRAPVTEQIELTVQGGTDVANGGDAGPAAVAPDLGPGGQPAPIQLPKPLISCFGWSPVRSGYWHYYGSLHSFFVTVLPHFPSWPFRPDSAYFRLLTIMQICGVFAVGAIVVLGWMLSTRESNCTKSAKSCNTCLAVHERYFASAEPLCTAMETAVAGIVASANGTWSDGTVTKERYCNWACYGNFTPSQSCPALGR</sequence>
<feature type="transmembrane region" description="Helical" evidence="2">
    <location>
        <begin position="234"/>
        <end position="254"/>
    </location>
</feature>
<comment type="caution">
    <text evidence="3">The sequence shown here is derived from an EMBL/GenBank/DDBJ whole genome shotgun (WGS) entry which is preliminary data.</text>
</comment>
<feature type="transmembrane region" description="Helical" evidence="2">
    <location>
        <begin position="164"/>
        <end position="185"/>
    </location>
</feature>
<keyword evidence="2" id="KW-0812">Transmembrane</keyword>
<feature type="region of interest" description="Disordered" evidence="1">
    <location>
        <begin position="440"/>
        <end position="480"/>
    </location>
</feature>
<feature type="region of interest" description="Disordered" evidence="1">
    <location>
        <begin position="1"/>
        <end position="43"/>
    </location>
</feature>
<evidence type="ECO:0000313" key="4">
    <source>
        <dbReference type="Proteomes" id="UP000650467"/>
    </source>
</evidence>
<accession>A0A835SAT3</accession>
<keyword evidence="2" id="KW-1133">Transmembrane helix</keyword>
<evidence type="ECO:0000256" key="2">
    <source>
        <dbReference type="SAM" id="Phobius"/>
    </source>
</evidence>
<name>A0A835SAT3_CHLIN</name>
<feature type="compositionally biased region" description="Low complexity" evidence="1">
    <location>
        <begin position="495"/>
        <end position="511"/>
    </location>
</feature>
<reference evidence="3" key="1">
    <citation type="journal article" date="2020" name="bioRxiv">
        <title>Comparative genomics of Chlamydomonas.</title>
        <authorList>
            <person name="Craig R.J."/>
            <person name="Hasan A.R."/>
            <person name="Ness R.W."/>
            <person name="Keightley P.D."/>
        </authorList>
    </citation>
    <scope>NUCLEOTIDE SEQUENCE</scope>
    <source>
        <strain evidence="3">SAG 7.73</strain>
    </source>
</reference>
<gene>
    <name evidence="3" type="ORF">HXX76_015021</name>
</gene>